<evidence type="ECO:0008006" key="3">
    <source>
        <dbReference type="Google" id="ProtNLM"/>
    </source>
</evidence>
<evidence type="ECO:0000313" key="2">
    <source>
        <dbReference type="Proteomes" id="UP001419084"/>
    </source>
</evidence>
<gene>
    <name evidence="1" type="ORF">LAD12857_16020</name>
</gene>
<sequence length="122" mass="14378">MGKKSVVVEIMEKRLSPYGFEYVGYNNLIWTFRREVEGVDQYIAIQKSQWENSYALNLYVYGVGLPIYRSKELTNDPEYNSDFLSFKNEQDQREVLNKLLDVAEKYGIDFCKGWMQCKGESM</sequence>
<dbReference type="EMBL" id="BRPJ01000030">
    <property type="protein sequence ID" value="GLB29679.1"/>
    <property type="molecule type" value="Genomic_DNA"/>
</dbReference>
<dbReference type="RefSeq" id="WP_346065006.1">
    <property type="nucleotide sequence ID" value="NZ_BRPJ01000030.1"/>
</dbReference>
<proteinExistence type="predicted"/>
<keyword evidence="2" id="KW-1185">Reference proteome</keyword>
<protein>
    <recommendedName>
        <fullName evidence="3">DUF4304 domain-containing protein</fullName>
    </recommendedName>
</protein>
<accession>A0ABQ5M418</accession>
<reference evidence="1 2" key="1">
    <citation type="journal article" date="2024" name="Int. J. Syst. Evol. Microbiol.">
        <title>Lacrimispora brassicae sp. nov. isolated from fermented cabbage, and proposal of Clostridium indicum Gundawar et al. 2019 and Clostridium methoxybenzovorans Mechichi et al. 1999 as heterotypic synonyms of Lacrimispora amygdalina (Parshina et al. 2003) Haas and Blanchard 2020 and Lacrimispora indolis (McClung and McCoy 1957) Haas and Blanchard 2020, respectively.</title>
        <authorList>
            <person name="Kobayashi H."/>
            <person name="Tanizawa Y."/>
            <person name="Sakamoto M."/>
            <person name="Ohkuma M."/>
            <person name="Tohno M."/>
        </authorList>
    </citation>
    <scope>NUCLEOTIDE SEQUENCE [LARGE SCALE GENOMIC DNA]</scope>
    <source>
        <strain evidence="1 2">DSM 12857</strain>
    </source>
</reference>
<name>A0ABQ5M418_9FIRM</name>
<comment type="caution">
    <text evidence="1">The sequence shown here is derived from an EMBL/GenBank/DDBJ whole genome shotgun (WGS) entry which is preliminary data.</text>
</comment>
<evidence type="ECO:0000313" key="1">
    <source>
        <dbReference type="EMBL" id="GLB29679.1"/>
    </source>
</evidence>
<organism evidence="1 2">
    <name type="scientific">Lacrimispora amygdalina</name>
    <dbReference type="NCBI Taxonomy" id="253257"/>
    <lineage>
        <taxon>Bacteria</taxon>
        <taxon>Bacillati</taxon>
        <taxon>Bacillota</taxon>
        <taxon>Clostridia</taxon>
        <taxon>Lachnospirales</taxon>
        <taxon>Lachnospiraceae</taxon>
        <taxon>Lacrimispora</taxon>
    </lineage>
</organism>
<dbReference type="Proteomes" id="UP001419084">
    <property type="component" value="Unassembled WGS sequence"/>
</dbReference>